<evidence type="ECO:0000256" key="5">
    <source>
        <dbReference type="SAM" id="MobiDB-lite"/>
    </source>
</evidence>
<keyword evidence="3" id="KW-0133">Cell shape</keyword>
<proteinExistence type="inferred from homology"/>
<gene>
    <name evidence="7" type="ORF">GCM10023258_14080</name>
</gene>
<dbReference type="PANTHER" id="PTHR34138">
    <property type="entry name" value="CELL SHAPE-DETERMINING PROTEIN MREC"/>
    <property type="match status" value="1"/>
</dbReference>
<dbReference type="InterPro" id="IPR055342">
    <property type="entry name" value="MreC_beta-barrel_core"/>
</dbReference>
<evidence type="ECO:0000313" key="8">
    <source>
        <dbReference type="Proteomes" id="UP001500427"/>
    </source>
</evidence>
<feature type="domain" description="Rod shape-determining protein MreC beta-barrel core" evidence="6">
    <location>
        <begin position="114"/>
        <end position="258"/>
    </location>
</feature>
<protein>
    <recommendedName>
        <fullName evidence="2">Cell shape-determining protein MreC</fullName>
    </recommendedName>
    <alternativeName>
        <fullName evidence="4">Cell shape protein MreC</fullName>
    </alternativeName>
</protein>
<evidence type="ECO:0000256" key="4">
    <source>
        <dbReference type="ARBA" id="ARBA00032089"/>
    </source>
</evidence>
<dbReference type="EMBL" id="BAABIW010000010">
    <property type="protein sequence ID" value="GAA5023118.1"/>
    <property type="molecule type" value="Genomic_DNA"/>
</dbReference>
<feature type="compositionally biased region" description="Gly residues" evidence="5">
    <location>
        <begin position="272"/>
        <end position="292"/>
    </location>
</feature>
<comment type="similarity">
    <text evidence="1">Belongs to the MreC family.</text>
</comment>
<reference evidence="8" key="1">
    <citation type="journal article" date="2019" name="Int. J. Syst. Evol. Microbiol.">
        <title>The Global Catalogue of Microorganisms (GCM) 10K type strain sequencing project: providing services to taxonomists for standard genome sequencing and annotation.</title>
        <authorList>
            <consortium name="The Broad Institute Genomics Platform"/>
            <consortium name="The Broad Institute Genome Sequencing Center for Infectious Disease"/>
            <person name="Wu L."/>
            <person name="Ma J."/>
        </authorList>
    </citation>
    <scope>NUCLEOTIDE SEQUENCE [LARGE SCALE GENOMIC DNA]</scope>
    <source>
        <strain evidence="8">JCM 17687</strain>
    </source>
</reference>
<evidence type="ECO:0000256" key="3">
    <source>
        <dbReference type="ARBA" id="ARBA00022960"/>
    </source>
</evidence>
<dbReference type="PANTHER" id="PTHR34138:SF1">
    <property type="entry name" value="CELL SHAPE-DETERMINING PROTEIN MREC"/>
    <property type="match status" value="1"/>
</dbReference>
<keyword evidence="8" id="KW-1185">Reference proteome</keyword>
<organism evidence="7 8">
    <name type="scientific">Terrabacter aeriphilus</name>
    <dbReference type="NCBI Taxonomy" id="515662"/>
    <lineage>
        <taxon>Bacteria</taxon>
        <taxon>Bacillati</taxon>
        <taxon>Actinomycetota</taxon>
        <taxon>Actinomycetes</taxon>
        <taxon>Micrococcales</taxon>
        <taxon>Intrasporangiaceae</taxon>
        <taxon>Terrabacter</taxon>
    </lineage>
</organism>
<dbReference type="InterPro" id="IPR007221">
    <property type="entry name" value="MreC"/>
</dbReference>
<dbReference type="Gene3D" id="2.40.10.340">
    <property type="entry name" value="Rod shape-determining protein MreC, domain 1"/>
    <property type="match status" value="1"/>
</dbReference>
<evidence type="ECO:0000256" key="1">
    <source>
        <dbReference type="ARBA" id="ARBA00009369"/>
    </source>
</evidence>
<name>A0ABP9JA17_9MICO</name>
<dbReference type="Proteomes" id="UP001500427">
    <property type="component" value="Unassembled WGS sequence"/>
</dbReference>
<dbReference type="Gene3D" id="2.40.10.350">
    <property type="entry name" value="Rod shape-determining protein MreC, domain 2"/>
    <property type="match status" value="1"/>
</dbReference>
<dbReference type="InterPro" id="IPR042177">
    <property type="entry name" value="Cell/Rod_1"/>
</dbReference>
<dbReference type="InterPro" id="IPR042175">
    <property type="entry name" value="Cell/Rod_MreC_2"/>
</dbReference>
<evidence type="ECO:0000259" key="6">
    <source>
        <dbReference type="Pfam" id="PF04085"/>
    </source>
</evidence>
<dbReference type="RefSeq" id="WP_345506754.1">
    <property type="nucleotide sequence ID" value="NZ_BAABIW010000010.1"/>
</dbReference>
<evidence type="ECO:0000313" key="7">
    <source>
        <dbReference type="EMBL" id="GAA5023118.1"/>
    </source>
</evidence>
<dbReference type="Pfam" id="PF04085">
    <property type="entry name" value="MreC"/>
    <property type="match status" value="1"/>
</dbReference>
<comment type="caution">
    <text evidence="7">The sequence shown here is derived from an EMBL/GenBank/DDBJ whole genome shotgun (WGS) entry which is preliminary data.</text>
</comment>
<evidence type="ECO:0000256" key="2">
    <source>
        <dbReference type="ARBA" id="ARBA00013855"/>
    </source>
</evidence>
<feature type="region of interest" description="Disordered" evidence="5">
    <location>
        <begin position="264"/>
        <end position="292"/>
    </location>
</feature>
<accession>A0ABP9JA17</accession>
<sequence length="292" mass="28607">MGQLARRRLLVVLATLTLALLLADLAGAGVADGVRRAGGVLLGPVQRVLAAAPRDELADLERENVRLRALAADQQERLEAAARLATLLGSGPAAGQRLVGARVVATTVAPLGGRSVTVDAGSRDGVRADSTVVAADGLVGRIVSVSPWTSDVQVVGSAGSVVAVRTGPAGTLGTAAAPAPGDAEPRPRGALTLSVIAPGAPVVGDTVRTLGSVDDVPYAAGIVVGTVTDVDPDLGQPTRTATVRPAVDVDALDVVGIVVPQARRAPRAATSGGAGSGAGSSTGPVAGGGGAR</sequence>